<evidence type="ECO:0000259" key="5">
    <source>
        <dbReference type="PROSITE" id="PS51755"/>
    </source>
</evidence>
<feature type="transmembrane region" description="Helical" evidence="4">
    <location>
        <begin position="121"/>
        <end position="142"/>
    </location>
</feature>
<feature type="repeat" description="TPR" evidence="2">
    <location>
        <begin position="230"/>
        <end position="263"/>
    </location>
</feature>
<name>B0RLY2_XANCB</name>
<sequence length="524" mass="57389">MSPTMCARYRLDDLRIDVARQRVERDGVALEVGGLNFRLLHYVLQQGQRVVGFDELIQNVWAPALVNEETVTQRVRLLRQALGDDSRRPRYLRSVRGQGYQLCVPVQQEQMPAARVMRQRGGWIAAGAVALVCIGTGAIWWLHARAPPTARGVLVQRGDYYAGIGQRDDNDRAIDLYRQRLQEAPDDPQAQLGLSRAYSARVCQYDGDADFTVQALRLADTVTAAQPQLAAAHAARGYALDCQGRNGAALASYEQALQLDPGADAVRGSAAYLYERKGDLVKALSANLEVRDPRRVRFLPIQIASNLSLLGYAGAAEARYRQNFRLYPDDPFSNLAWPTFLFAHGRAAEAQTALDEALGRGTDYAGLAVLQAELAWSQGNTALARKAALQAVRLRPQGSFAQTVVWALHAQPLPTAAALRTRAQELLISVERGGDPFDAVDATVLLLCADAPEAALRALQRAETAGYRNTGYLRHSPLLQSLRGMPEFAALLARIDADLADQRAQLRRRKLLPPDAISEAAAAI</sequence>
<dbReference type="SMART" id="SM00028">
    <property type="entry name" value="TPR"/>
    <property type="match status" value="2"/>
</dbReference>
<feature type="DNA-binding region" description="OmpR/PhoB-type" evidence="3">
    <location>
        <begin position="6"/>
        <end position="104"/>
    </location>
</feature>
<dbReference type="Pfam" id="PF00486">
    <property type="entry name" value="Trans_reg_C"/>
    <property type="match status" value="1"/>
</dbReference>
<dbReference type="EMBL" id="AM920689">
    <property type="protein sequence ID" value="CAP49569.1"/>
    <property type="molecule type" value="Genomic_DNA"/>
</dbReference>
<dbReference type="SMART" id="SM00862">
    <property type="entry name" value="Trans_reg_C"/>
    <property type="match status" value="1"/>
</dbReference>
<evidence type="ECO:0000256" key="4">
    <source>
        <dbReference type="SAM" id="Phobius"/>
    </source>
</evidence>
<dbReference type="Gene3D" id="1.25.40.10">
    <property type="entry name" value="Tetratricopeptide repeat domain"/>
    <property type="match status" value="2"/>
</dbReference>
<dbReference type="HOGENOM" id="CLU_517721_0_0_6"/>
<keyword evidence="1 3" id="KW-0238">DNA-binding</keyword>
<dbReference type="GO" id="GO:0003677">
    <property type="term" value="F:DNA binding"/>
    <property type="evidence" value="ECO:0007669"/>
    <property type="project" value="UniProtKB-UniRule"/>
</dbReference>
<dbReference type="AlphaFoldDB" id="B0RLY2"/>
<dbReference type="CDD" id="cd00383">
    <property type="entry name" value="trans_reg_C"/>
    <property type="match status" value="1"/>
</dbReference>
<feature type="domain" description="OmpR/PhoB-type" evidence="5">
    <location>
        <begin position="6"/>
        <end position="104"/>
    </location>
</feature>
<evidence type="ECO:0000256" key="3">
    <source>
        <dbReference type="PROSITE-ProRule" id="PRU01091"/>
    </source>
</evidence>
<dbReference type="InterPro" id="IPR019734">
    <property type="entry name" value="TPR_rpt"/>
</dbReference>
<dbReference type="GO" id="GO:0000160">
    <property type="term" value="P:phosphorelay signal transduction system"/>
    <property type="evidence" value="ECO:0007669"/>
    <property type="project" value="InterPro"/>
</dbReference>
<evidence type="ECO:0000313" key="6">
    <source>
        <dbReference type="EMBL" id="CAP49569.1"/>
    </source>
</evidence>
<organism evidence="6 7">
    <name type="scientific">Xanthomonas campestris pv. campestris (strain B100)</name>
    <dbReference type="NCBI Taxonomy" id="509169"/>
    <lineage>
        <taxon>Bacteria</taxon>
        <taxon>Pseudomonadati</taxon>
        <taxon>Pseudomonadota</taxon>
        <taxon>Gammaproteobacteria</taxon>
        <taxon>Lysobacterales</taxon>
        <taxon>Lysobacteraceae</taxon>
        <taxon>Xanthomonas</taxon>
    </lineage>
</organism>
<reference evidence="6 7" key="1">
    <citation type="journal article" date="2008" name="J. Biotechnol.">
        <title>The genome of Xanthomonas campestris pv. campestris B100 and its use for the reconstruction of metabolic pathways involved in xanthan biosynthesis.</title>
        <authorList>
            <person name="Vorholter F.J."/>
            <person name="Schneiker S."/>
            <person name="Goesmann A."/>
            <person name="Krause L."/>
            <person name="Bekel T."/>
            <person name="Kaiser O."/>
            <person name="Linke B."/>
            <person name="Patschkowski T."/>
            <person name="Ruckert C."/>
            <person name="Schmid J."/>
            <person name="Sidhu V.K."/>
            <person name="Sieber V."/>
            <person name="Tauch A."/>
            <person name="Watt S.A."/>
            <person name="Weisshaar B."/>
            <person name="Becker A."/>
            <person name="Niehaus K."/>
            <person name="Puhler A."/>
        </authorList>
    </citation>
    <scope>NUCLEOTIDE SEQUENCE [LARGE SCALE GENOMIC DNA]</scope>
    <source>
        <strain evidence="6 7">B100</strain>
    </source>
</reference>
<evidence type="ECO:0000256" key="1">
    <source>
        <dbReference type="ARBA" id="ARBA00023125"/>
    </source>
</evidence>
<dbReference type="InterPro" id="IPR036388">
    <property type="entry name" value="WH-like_DNA-bd_sf"/>
</dbReference>
<keyword evidence="2" id="KW-0802">TPR repeat</keyword>
<keyword evidence="4" id="KW-0472">Membrane</keyword>
<gene>
    <name evidence="6" type="ORF">XCCB100_0238</name>
</gene>
<dbReference type="GO" id="GO:0006355">
    <property type="term" value="P:regulation of DNA-templated transcription"/>
    <property type="evidence" value="ECO:0007669"/>
    <property type="project" value="InterPro"/>
</dbReference>
<accession>B0RLY2</accession>
<keyword evidence="4" id="KW-1133">Transmembrane helix</keyword>
<dbReference type="SUPFAM" id="SSF46894">
    <property type="entry name" value="C-terminal effector domain of the bipartite response regulators"/>
    <property type="match status" value="1"/>
</dbReference>
<keyword evidence="4" id="KW-0812">Transmembrane</keyword>
<dbReference type="PROSITE" id="PS50005">
    <property type="entry name" value="TPR"/>
    <property type="match status" value="1"/>
</dbReference>
<dbReference type="InterPro" id="IPR011990">
    <property type="entry name" value="TPR-like_helical_dom_sf"/>
</dbReference>
<protein>
    <submittedName>
        <fullName evidence="6">Membrane protein</fullName>
    </submittedName>
</protein>
<dbReference type="Gene3D" id="1.10.10.10">
    <property type="entry name" value="Winged helix-like DNA-binding domain superfamily/Winged helix DNA-binding domain"/>
    <property type="match status" value="1"/>
</dbReference>
<dbReference type="InterPro" id="IPR001867">
    <property type="entry name" value="OmpR/PhoB-type_DNA-bd"/>
</dbReference>
<dbReference type="KEGG" id="xca:xcc-b100_0238"/>
<dbReference type="Proteomes" id="UP000001188">
    <property type="component" value="Chromosome"/>
</dbReference>
<dbReference type="InterPro" id="IPR016032">
    <property type="entry name" value="Sig_transdc_resp-reg_C-effctor"/>
</dbReference>
<evidence type="ECO:0000256" key="2">
    <source>
        <dbReference type="PROSITE-ProRule" id="PRU00339"/>
    </source>
</evidence>
<dbReference type="SUPFAM" id="SSF48452">
    <property type="entry name" value="TPR-like"/>
    <property type="match status" value="2"/>
</dbReference>
<dbReference type="PROSITE" id="PS51755">
    <property type="entry name" value="OMPR_PHOB"/>
    <property type="match status" value="1"/>
</dbReference>
<proteinExistence type="predicted"/>
<evidence type="ECO:0000313" key="7">
    <source>
        <dbReference type="Proteomes" id="UP000001188"/>
    </source>
</evidence>